<name>A0ABM0MLS5_SACKO</name>
<keyword evidence="4 13" id="KW-0812">Transmembrane</keyword>
<keyword evidence="5" id="KW-0677">Repeat</keyword>
<dbReference type="InterPro" id="IPR000388">
    <property type="entry name" value="ABCC8/9"/>
</dbReference>
<feature type="region of interest" description="Disordered" evidence="12">
    <location>
        <begin position="540"/>
        <end position="561"/>
    </location>
</feature>
<proteinExistence type="inferred from homology"/>
<evidence type="ECO:0000256" key="13">
    <source>
        <dbReference type="SAM" id="Phobius"/>
    </source>
</evidence>
<dbReference type="PANTHER" id="PTHR24223:SF461">
    <property type="entry name" value="ATP-BINDING CASSETTE SUB-FAMILY C MEMBER SUR"/>
    <property type="match status" value="1"/>
</dbReference>
<evidence type="ECO:0000256" key="7">
    <source>
        <dbReference type="ARBA" id="ARBA00022840"/>
    </source>
</evidence>
<dbReference type="Proteomes" id="UP000694865">
    <property type="component" value="Unplaced"/>
</dbReference>
<evidence type="ECO:0000313" key="16">
    <source>
        <dbReference type="Proteomes" id="UP000694865"/>
    </source>
</evidence>
<keyword evidence="3" id="KW-0813">Transport</keyword>
<dbReference type="CDD" id="cd03250">
    <property type="entry name" value="ABCC_MRP_domain1"/>
    <property type="match status" value="1"/>
</dbReference>
<dbReference type="Gene3D" id="1.20.1560.10">
    <property type="entry name" value="ABC transporter type 1, transmembrane domain"/>
    <property type="match status" value="3"/>
</dbReference>
<keyword evidence="7" id="KW-0067">ATP-binding</keyword>
<dbReference type="GeneID" id="100371783"/>
<evidence type="ECO:0000256" key="11">
    <source>
        <dbReference type="ARBA" id="ARBA00023180"/>
    </source>
</evidence>
<evidence type="ECO:0000256" key="6">
    <source>
        <dbReference type="ARBA" id="ARBA00022741"/>
    </source>
</evidence>
<sequence>MSFGGEGILTDLSRDGPTQPHLYIPQALAFLNGFIFLVYYHHMEYWNRPHLVWLLLLYWILLIGGQVITLINLDYQGATGLEVLRFDISVLLLVIYLFYIILEIYIIKIKILGCGHVKDEIPRNLRKKNFLYLHKYTSLISRVTFQWLHWLLALGYKRPIEMDDLGALPEEDGDKHQYRLFLRAYENEKIRAAKKNVTPSLWRTQWHAYGTPIMLGGVLEFLSSVFTFIGPVAVGGVVAYATRVYYSTDEDEQSVDDGKRYVTVNEFISNGFVLVVIMFVSLILKSITLQYSMFIMTLEGMHVRTSLQNHVYEKSMRLSSWTMTGGDMTMGLITNHMSVDAVSVYWFYMLSHLLWGIPFQVLSDDRLKKSNELLQGMKLLKLYGWEKMFCVAIESVRKREVRKMMKFAVFQVATNFMTQATPMIVTLVSFAVYSLVSPVPLTPELAFSSLALFQQLIIPLFLLPLTINFTVNALVSVGRLQKFFVATEIEENDDGRPVLCSAEQQFLEEGSDDDDLLDIAQIKNIRGYKNASAYERVSLISPDDSDDDEKPGNSISNGGGYGAIGQTKLSWERKPHNVLPDNVAVMMKDGSYSWDVDHPICAINDVNLAIPAGKLTMIVGSVGSGKSSLLSAMLGEMTTVSGTVQFQKNIRVSYAAQKAWLQNATLKDNILFGAPFDVTRYNSVLDACALRPDIDILPGGDQTEIGEKGINLSGGQKQRISVARCIYSNTDLIILDDPLAALDVHVGRQLMLEGILGIVTKEKRTVILVSHQLQYLQYANKIVVMDGGKLYRQGNLDEIATEDPELYGHWKETIVLQTESEQESEAEEEITELERKQLMKQVSMISDDGTKLEKAGTTLIEEEERERGSVSWRVYLAYSKAITLPVEDFADDLDYWIGGYGGLAFVYILLTVAANSTHILSSVIAAKRIHISLLNNIVFAPMRFFDITPVGRILNRFSNDTQIIDQKIWQNINGVITTVFQVFAALIVNALVTPIFLAFVVPMLVVYYFIQSYFISTSRELQRLDSITKSPVFAHFSETLGGLSTVRGYRDERRFRRRLVDRIDRNNIAFLFLVTVNRWLAIRLDLVGGLIVVVSGIGTLIATSLGSISPSLVGLALSYALQTSGYLNWLIRQVADCEMQMNAVERVEHYTHISNETYKGTLEPPLEWPDNGDVKLHNVSARYAVDLEPVLHDITVHFKSGEKIGVCGRTGSGKSSLTLALFRVIDTFKGTITIDGIDISQVPLLTLRNRIAIIPQDPVLFSGTIRFNLDPLEQIADEKLWEALEIAQLKLIVLDLDDQLDAEVSEGGENFSVGQRQLFCLARAFLRNARILIMDEATASIDMKTDSILQNVVATSFTNITVITIAHRVATIMDSDTILVLSDGKIVEYDTPANLMKIEGSLFASLVKGKK</sequence>
<evidence type="ECO:0000256" key="8">
    <source>
        <dbReference type="ARBA" id="ARBA00022989"/>
    </source>
</evidence>
<feature type="transmembrane region" description="Helical" evidence="13">
    <location>
        <begin position="456"/>
        <end position="475"/>
    </location>
</feature>
<feature type="transmembrane region" description="Helical" evidence="13">
    <location>
        <begin position="1086"/>
        <end position="1105"/>
    </location>
</feature>
<protein>
    <submittedName>
        <fullName evidence="17">ATP-binding cassette sub-family C member 9-like</fullName>
    </submittedName>
</protein>
<reference evidence="17" key="1">
    <citation type="submission" date="2025-08" db="UniProtKB">
        <authorList>
            <consortium name="RefSeq"/>
        </authorList>
    </citation>
    <scope>IDENTIFICATION</scope>
    <source>
        <tissue evidence="17">Testes</tissue>
    </source>
</reference>
<dbReference type="InterPro" id="IPR050173">
    <property type="entry name" value="ABC_transporter_C-like"/>
</dbReference>
<evidence type="ECO:0000256" key="9">
    <source>
        <dbReference type="ARBA" id="ARBA00023136"/>
    </source>
</evidence>
<accession>A0ABM0MLS5</accession>
<feature type="domain" description="ABC transmembrane type-1" evidence="15">
    <location>
        <begin position="360"/>
        <end position="472"/>
    </location>
</feature>
<keyword evidence="8 13" id="KW-1133">Transmembrane helix</keyword>
<evidence type="ECO:0000256" key="5">
    <source>
        <dbReference type="ARBA" id="ARBA00022737"/>
    </source>
</evidence>
<evidence type="ECO:0000259" key="14">
    <source>
        <dbReference type="PROSITE" id="PS50893"/>
    </source>
</evidence>
<dbReference type="CDD" id="cd18602">
    <property type="entry name" value="ABC_6TM_SUR1_D2_like"/>
    <property type="match status" value="1"/>
</dbReference>
<keyword evidence="16" id="KW-1185">Reference proteome</keyword>
<evidence type="ECO:0000256" key="10">
    <source>
        <dbReference type="ARBA" id="ARBA00023170"/>
    </source>
</evidence>
<feature type="transmembrane region" description="Helical" evidence="13">
    <location>
        <begin position="221"/>
        <end position="246"/>
    </location>
</feature>
<evidence type="ECO:0000256" key="3">
    <source>
        <dbReference type="ARBA" id="ARBA00022448"/>
    </source>
</evidence>
<keyword evidence="10" id="KW-0675">Receptor</keyword>
<dbReference type="InterPro" id="IPR011527">
    <property type="entry name" value="ABC1_TM_dom"/>
</dbReference>
<evidence type="ECO:0000256" key="2">
    <source>
        <dbReference type="ARBA" id="ARBA00009726"/>
    </source>
</evidence>
<dbReference type="PRINTS" id="PR01092">
    <property type="entry name" value="SULFNYLUREAR"/>
</dbReference>
<dbReference type="InterPro" id="IPR003593">
    <property type="entry name" value="AAA+_ATPase"/>
</dbReference>
<dbReference type="InterPro" id="IPR003439">
    <property type="entry name" value="ABC_transporter-like_ATP-bd"/>
</dbReference>
<dbReference type="SUPFAM" id="SSF52540">
    <property type="entry name" value="P-loop containing nucleoside triphosphate hydrolases"/>
    <property type="match status" value="2"/>
</dbReference>
<feature type="domain" description="ABC transporter" evidence="14">
    <location>
        <begin position="1174"/>
        <end position="1408"/>
    </location>
</feature>
<dbReference type="PROSITE" id="PS50893">
    <property type="entry name" value="ABC_TRANSPORTER_2"/>
    <property type="match status" value="2"/>
</dbReference>
<feature type="transmembrane region" description="Helical" evidence="13">
    <location>
        <begin position="995"/>
        <end position="1015"/>
    </location>
</feature>
<feature type="transmembrane region" description="Helical" evidence="13">
    <location>
        <begin position="267"/>
        <end position="287"/>
    </location>
</feature>
<dbReference type="Gene3D" id="3.40.50.300">
    <property type="entry name" value="P-loop containing nucleotide triphosphate hydrolases"/>
    <property type="match status" value="2"/>
</dbReference>
<feature type="domain" description="ABC transporter" evidence="14">
    <location>
        <begin position="585"/>
        <end position="812"/>
    </location>
</feature>
<comment type="subcellular location">
    <subcellularLocation>
        <location evidence="1">Membrane</location>
    </subcellularLocation>
</comment>
<dbReference type="CDD" id="cd03244">
    <property type="entry name" value="ABCC_MRP_domain2"/>
    <property type="match status" value="1"/>
</dbReference>
<comment type="similarity">
    <text evidence="2">Belongs to the ABC transporter superfamily. ABCC family. Conjugate transporter (TC 3.A.1.208) subfamily.</text>
</comment>
<dbReference type="RefSeq" id="XP_006820966.1">
    <property type="nucleotide sequence ID" value="XM_006820903.1"/>
</dbReference>
<feature type="transmembrane region" description="Helical" evidence="13">
    <location>
        <begin position="20"/>
        <end position="39"/>
    </location>
</feature>
<dbReference type="InterPro" id="IPR017871">
    <property type="entry name" value="ABC_transporter-like_CS"/>
</dbReference>
<keyword evidence="9 13" id="KW-0472">Membrane</keyword>
<feature type="domain" description="ABC transmembrane type-1" evidence="15">
    <location>
        <begin position="891"/>
        <end position="1139"/>
    </location>
</feature>
<dbReference type="InterPro" id="IPR027417">
    <property type="entry name" value="P-loop_NTPase"/>
</dbReference>
<feature type="transmembrane region" description="Helical" evidence="13">
    <location>
        <begin position="136"/>
        <end position="156"/>
    </location>
</feature>
<evidence type="ECO:0000256" key="1">
    <source>
        <dbReference type="ARBA" id="ARBA00004370"/>
    </source>
</evidence>
<evidence type="ECO:0000256" key="4">
    <source>
        <dbReference type="ARBA" id="ARBA00022692"/>
    </source>
</evidence>
<dbReference type="PROSITE" id="PS00211">
    <property type="entry name" value="ABC_TRANSPORTER_1"/>
    <property type="match status" value="2"/>
</dbReference>
<gene>
    <name evidence="17" type="primary">LOC100371783</name>
</gene>
<dbReference type="PROSITE" id="PS50929">
    <property type="entry name" value="ABC_TM1F"/>
    <property type="match status" value="2"/>
</dbReference>
<dbReference type="Pfam" id="PF00005">
    <property type="entry name" value="ABC_tran"/>
    <property type="match status" value="2"/>
</dbReference>
<feature type="transmembrane region" description="Helical" evidence="13">
    <location>
        <begin position="83"/>
        <end position="102"/>
    </location>
</feature>
<feature type="transmembrane region" description="Helical" evidence="13">
    <location>
        <begin position="345"/>
        <end position="362"/>
    </location>
</feature>
<dbReference type="Pfam" id="PF00664">
    <property type="entry name" value="ABC_membrane"/>
    <property type="match status" value="2"/>
</dbReference>
<dbReference type="PANTHER" id="PTHR24223">
    <property type="entry name" value="ATP-BINDING CASSETTE SUB-FAMILY C"/>
    <property type="match status" value="1"/>
</dbReference>
<keyword evidence="6" id="KW-0547">Nucleotide-binding</keyword>
<keyword evidence="11" id="KW-0325">Glycoprotein</keyword>
<dbReference type="SMART" id="SM00382">
    <property type="entry name" value="AAA"/>
    <property type="match status" value="2"/>
</dbReference>
<organism evidence="16 17">
    <name type="scientific">Saccoglossus kowalevskii</name>
    <name type="common">Acorn worm</name>
    <dbReference type="NCBI Taxonomy" id="10224"/>
    <lineage>
        <taxon>Eukaryota</taxon>
        <taxon>Metazoa</taxon>
        <taxon>Hemichordata</taxon>
        <taxon>Enteropneusta</taxon>
        <taxon>Harrimaniidae</taxon>
        <taxon>Saccoglossus</taxon>
    </lineage>
</organism>
<evidence type="ECO:0000313" key="17">
    <source>
        <dbReference type="RefSeq" id="XP_006820966.1"/>
    </source>
</evidence>
<dbReference type="InterPro" id="IPR036640">
    <property type="entry name" value="ABC1_TM_sf"/>
</dbReference>
<feature type="transmembrane region" description="Helical" evidence="13">
    <location>
        <begin position="407"/>
        <end position="436"/>
    </location>
</feature>
<feature type="transmembrane region" description="Helical" evidence="13">
    <location>
        <begin position="51"/>
        <end position="71"/>
    </location>
</feature>
<dbReference type="SUPFAM" id="SSF90123">
    <property type="entry name" value="ABC transporter transmembrane region"/>
    <property type="match status" value="2"/>
</dbReference>
<evidence type="ECO:0000259" key="15">
    <source>
        <dbReference type="PROSITE" id="PS50929"/>
    </source>
</evidence>
<evidence type="ECO:0000256" key="12">
    <source>
        <dbReference type="SAM" id="MobiDB-lite"/>
    </source>
</evidence>